<dbReference type="PANTHER" id="PTHR30576:SF0">
    <property type="entry name" value="UNDECAPRENYL-PHOSPHATE N-ACETYLGALACTOSAMINYL 1-PHOSPHATE TRANSFERASE-RELATED"/>
    <property type="match status" value="1"/>
</dbReference>
<evidence type="ECO:0000256" key="7">
    <source>
        <dbReference type="SAM" id="Phobius"/>
    </source>
</evidence>
<dbReference type="SUPFAM" id="SSF51735">
    <property type="entry name" value="NAD(P)-binding Rossmann-fold domains"/>
    <property type="match status" value="1"/>
</dbReference>
<organism evidence="9 10">
    <name type="scientific">Chitinophaga rupis</name>
    <dbReference type="NCBI Taxonomy" id="573321"/>
    <lineage>
        <taxon>Bacteria</taxon>
        <taxon>Pseudomonadati</taxon>
        <taxon>Bacteroidota</taxon>
        <taxon>Chitinophagia</taxon>
        <taxon>Chitinophagales</taxon>
        <taxon>Chitinophagaceae</taxon>
        <taxon>Chitinophaga</taxon>
    </lineage>
</organism>
<keyword evidence="6 7" id="KW-0472">Membrane</keyword>
<feature type="transmembrane region" description="Helical" evidence="7">
    <location>
        <begin position="109"/>
        <end position="126"/>
    </location>
</feature>
<evidence type="ECO:0000256" key="5">
    <source>
        <dbReference type="ARBA" id="ARBA00022989"/>
    </source>
</evidence>
<gene>
    <name evidence="9" type="ORF">SAMN04488505_104349</name>
</gene>
<proteinExistence type="inferred from homology"/>
<dbReference type="InterPro" id="IPR003362">
    <property type="entry name" value="Bact_transf"/>
</dbReference>
<comment type="similarity">
    <text evidence="2">Belongs to the bacterial sugar transferase family.</text>
</comment>
<keyword evidence="5 7" id="KW-1133">Transmembrane helix</keyword>
<dbReference type="RefSeq" id="WP_089915238.1">
    <property type="nucleotide sequence ID" value="NZ_FOBB01000004.1"/>
</dbReference>
<evidence type="ECO:0000256" key="6">
    <source>
        <dbReference type="ARBA" id="ARBA00023136"/>
    </source>
</evidence>
<dbReference type="InterPro" id="IPR017473">
    <property type="entry name" value="Undecaprenyl-P_gluc_Ptfrase"/>
</dbReference>
<dbReference type="EMBL" id="FOBB01000004">
    <property type="protein sequence ID" value="SEM42107.1"/>
    <property type="molecule type" value="Genomic_DNA"/>
</dbReference>
<dbReference type="STRING" id="573321.SAMN04488505_104349"/>
<keyword evidence="10" id="KW-1185">Reference proteome</keyword>
<evidence type="ECO:0000256" key="3">
    <source>
        <dbReference type="ARBA" id="ARBA00022679"/>
    </source>
</evidence>
<feature type="transmembrane region" description="Helical" evidence="7">
    <location>
        <begin position="76"/>
        <end position="97"/>
    </location>
</feature>
<reference evidence="9 10" key="1">
    <citation type="submission" date="2016-10" db="EMBL/GenBank/DDBJ databases">
        <authorList>
            <person name="de Groot N.N."/>
        </authorList>
    </citation>
    <scope>NUCLEOTIDE SEQUENCE [LARGE SCALE GENOMIC DNA]</scope>
    <source>
        <strain evidence="9 10">DSM 21039</strain>
    </source>
</reference>
<name>A0A1H7Y9V4_9BACT</name>
<feature type="transmembrane region" description="Helical" evidence="7">
    <location>
        <begin position="43"/>
        <end position="64"/>
    </location>
</feature>
<evidence type="ECO:0000313" key="9">
    <source>
        <dbReference type="EMBL" id="SEM42107.1"/>
    </source>
</evidence>
<feature type="transmembrane region" description="Helical" evidence="7">
    <location>
        <begin position="9"/>
        <end position="31"/>
    </location>
</feature>
<dbReference type="InterPro" id="IPR036291">
    <property type="entry name" value="NAD(P)-bd_dom_sf"/>
</dbReference>
<evidence type="ECO:0000313" key="10">
    <source>
        <dbReference type="Proteomes" id="UP000198984"/>
    </source>
</evidence>
<feature type="transmembrane region" description="Helical" evidence="7">
    <location>
        <begin position="276"/>
        <end position="298"/>
    </location>
</feature>
<dbReference type="NCBIfam" id="TIGR03023">
    <property type="entry name" value="WcaJ_sugtrans"/>
    <property type="match status" value="1"/>
</dbReference>
<dbReference type="Proteomes" id="UP000198984">
    <property type="component" value="Unassembled WGS sequence"/>
</dbReference>
<comment type="subcellular location">
    <subcellularLocation>
        <location evidence="1">Membrane</location>
        <topology evidence="1">Multi-pass membrane protein</topology>
    </subcellularLocation>
</comment>
<evidence type="ECO:0000256" key="2">
    <source>
        <dbReference type="ARBA" id="ARBA00006464"/>
    </source>
</evidence>
<dbReference type="InterPro" id="IPR017475">
    <property type="entry name" value="EPS_sugar_tfrase"/>
</dbReference>
<dbReference type="AlphaFoldDB" id="A0A1H7Y9V4"/>
<evidence type="ECO:0000259" key="8">
    <source>
        <dbReference type="Pfam" id="PF02397"/>
    </source>
</evidence>
<evidence type="ECO:0000256" key="1">
    <source>
        <dbReference type="ARBA" id="ARBA00004141"/>
    </source>
</evidence>
<dbReference type="Pfam" id="PF02397">
    <property type="entry name" value="Bac_transf"/>
    <property type="match status" value="1"/>
</dbReference>
<feature type="domain" description="Bacterial sugar transferase" evidence="8">
    <location>
        <begin position="271"/>
        <end position="460"/>
    </location>
</feature>
<dbReference type="Gene3D" id="3.40.50.720">
    <property type="entry name" value="NAD(P)-binding Rossmann-like Domain"/>
    <property type="match status" value="1"/>
</dbReference>
<protein>
    <submittedName>
        <fullName evidence="9">Putative colanic acid biosysnthesis UDP-glucose lipid carrier transferase</fullName>
    </submittedName>
</protein>
<keyword evidence="4 7" id="KW-0812">Transmembrane</keyword>
<dbReference type="GO" id="GO:0016780">
    <property type="term" value="F:phosphotransferase activity, for other substituted phosphate groups"/>
    <property type="evidence" value="ECO:0007669"/>
    <property type="project" value="TreeGrafter"/>
</dbReference>
<dbReference type="PANTHER" id="PTHR30576">
    <property type="entry name" value="COLANIC BIOSYNTHESIS UDP-GLUCOSE LIPID CARRIER TRANSFERASE"/>
    <property type="match status" value="1"/>
</dbReference>
<dbReference type="Pfam" id="PF13727">
    <property type="entry name" value="CoA_binding_3"/>
    <property type="match status" value="1"/>
</dbReference>
<accession>A0A1H7Y9V4</accession>
<dbReference type="OrthoDB" id="9808602at2"/>
<dbReference type="NCBIfam" id="TIGR03025">
    <property type="entry name" value="EPS_sugtrans"/>
    <property type="match status" value="1"/>
</dbReference>
<dbReference type="GO" id="GO:0016020">
    <property type="term" value="C:membrane"/>
    <property type="evidence" value="ECO:0007669"/>
    <property type="project" value="UniProtKB-SubCell"/>
</dbReference>
<evidence type="ECO:0000256" key="4">
    <source>
        <dbReference type="ARBA" id="ARBA00022692"/>
    </source>
</evidence>
<keyword evidence="3 9" id="KW-0808">Transferase</keyword>
<sequence length="467" mass="54174">MKWNTDVSYYIRLLIDYVVLTLFFLCTRRYIAGQGDVFFSSFNWLLLGISLMAWTIIGISVHLYDDFRTRPFSIELVAILKTVLIHACLLTFLFFYFFKYYPYPRTFTLLYNLLVFSGIAIVKYIVKKSLLRLQIMGYNTKNVLIVGTGDMGMNFYKTILDNEHFGYRCVGFVDEQTNTHLNGQFLGTLPDLKRILEEHDIDDVVVAMPGGLNEQLHQIIVMSEQEAKRVRIIADCYNYCTTTASMHLCGNLPLLTIRSSPLDDPARQRLKRFLDVTISILLFISMFSWLFPIIALLIKLTSKGPVLYKQERWGLKNRKITCYKFRSMVRDCDMVDASGRFLQATPNDKRITPIGKFLRKSSLDELPQFINVLRGDMTLVGPRPHAIPLHMESKQTIQRYMLRHLVKPGITGWAQVNGCRGETRLPGQMQKRVDLDLWYIENYSCWLDCQIILQTCMNIIKGDKQAY</sequence>